<accession>A0A3B1DH42</accession>
<dbReference type="AlphaFoldDB" id="A0A3B1DH42"/>
<reference evidence="1" key="1">
    <citation type="submission" date="2018-06" db="EMBL/GenBank/DDBJ databases">
        <authorList>
            <person name="Zhirakovskaya E."/>
        </authorList>
    </citation>
    <scope>NUCLEOTIDE SEQUENCE</scope>
</reference>
<organism evidence="1">
    <name type="scientific">hydrothermal vent metagenome</name>
    <dbReference type="NCBI Taxonomy" id="652676"/>
    <lineage>
        <taxon>unclassified sequences</taxon>
        <taxon>metagenomes</taxon>
        <taxon>ecological metagenomes</taxon>
    </lineage>
</organism>
<dbReference type="EMBL" id="UOGF01000070">
    <property type="protein sequence ID" value="VAX31025.1"/>
    <property type="molecule type" value="Genomic_DNA"/>
</dbReference>
<protein>
    <submittedName>
        <fullName evidence="1">Uncharacterized protein</fullName>
    </submittedName>
</protein>
<proteinExistence type="predicted"/>
<sequence length="840" mass="97091">MSESKSIIRKKASLDAYSAEGLKSEGLKVVQDLSGETWTDYNLHDPGVTILEQVCYALTDLIYRTDFDTADYLTDKNGKIDSEKQALFHAESIFPSQAITLEDYRKILFDALPEIDYVWMRPLENENAALSGDYRIYVKLNEKLEAKESKRIQREILKKVKNIYSANRNLCENLSSVHIVRPKYYSLHGAIDLSSDRDFSVILAEIYFRCARRLSPNISFHDYEKKLAEKSMEEVFEGPLTKHVYIEGEDLNQSRDSITISEMIGVINNIEGVRFIESLWFEDEAGQKMDTIWDDPELLTVPCLYLPEERYELGIHLLKNGRAYRVSLSAAHLEYERRYAQLQNLRQNEQHFAGLIQRPQGVYRDFSEYHSIQNDFPVIYGINDFGVPKSEADSRKAQAKQLKAYLLFFEQPMANYLASVAQIPRLFSADETLDQSYFSQVLNEDCVPNITGLYRDSGDDLEKNIAQTLSKYDPFFNRRSRVLDYLLGLYGEKFKQHSLRQHNCYYDEQGLEHELIRNQLRLLQKIVEISQRRAAAFNCQQPSWNTDNTAGLKKKVSILLGIHYSQNRSLVDVFVEKGLELLTDDGFKSLKSGTLALEYVDLLSITERIEHEFLEIPLRQAEAEGQGYDERQLFQEIVFLKNNSLGVSILRNGIHMERYRVGARGGSDGFQLVFKPGDDARWEYLAAFEHIEDAVSAANALRRLMIKLNVESEGLHLLEHHLFRPTATGAYVDVPEDFYPFRMSVIFPAWTARFYEKGFRLLAEETLRLNAPAHIYLECYWLEFHEMNTFEVFYKKWLDKKFLEDKVDFEGNAADLDAAGKALTDFLLSLQAEQKKAFVA</sequence>
<gene>
    <name evidence="1" type="ORF">MNBD_NITROSPIRAE01-2058</name>
</gene>
<name>A0A3B1DH42_9ZZZZ</name>
<evidence type="ECO:0000313" key="1">
    <source>
        <dbReference type="EMBL" id="VAX31025.1"/>
    </source>
</evidence>